<dbReference type="InterPro" id="IPR004474">
    <property type="entry name" value="LytR_CpsA_psr"/>
</dbReference>
<dbReference type="PANTHER" id="PTHR33392:SF6">
    <property type="entry name" value="POLYISOPRENYL-TEICHOIC ACID--PEPTIDOGLYCAN TEICHOIC ACID TRANSFERASE TAGU"/>
    <property type="match status" value="1"/>
</dbReference>
<dbReference type="Pfam" id="PF03816">
    <property type="entry name" value="LytR_cpsA_psr"/>
    <property type="match status" value="1"/>
</dbReference>
<dbReference type="PANTHER" id="PTHR33392">
    <property type="entry name" value="POLYISOPRENYL-TEICHOIC ACID--PEPTIDOGLYCAN TEICHOIC ACID TRANSFERASE TAGU"/>
    <property type="match status" value="1"/>
</dbReference>
<keyword evidence="3" id="KW-1133">Transmembrane helix</keyword>
<feature type="region of interest" description="Disordered" evidence="2">
    <location>
        <begin position="1"/>
        <end position="126"/>
    </location>
</feature>
<name>A0A8J3UWK3_9ACTN</name>
<evidence type="ECO:0000259" key="5">
    <source>
        <dbReference type="Pfam" id="PF13399"/>
    </source>
</evidence>
<feature type="compositionally biased region" description="Basic and acidic residues" evidence="2">
    <location>
        <begin position="72"/>
        <end position="93"/>
    </location>
</feature>
<comment type="caution">
    <text evidence="6">The sequence shown here is derived from an EMBL/GenBank/DDBJ whole genome shotgun (WGS) entry which is preliminary data.</text>
</comment>
<evidence type="ECO:0000256" key="2">
    <source>
        <dbReference type="SAM" id="MobiDB-lite"/>
    </source>
</evidence>
<sequence>MSDLGRGSRSQGSPPADQRVWGDAGTVRDSYDGGSYGRSAFGSDSDFYGQAVQDPPRRRRDAEAYGEDDFYGDDRPKTRRDRRGDDDFGDKFSEQAPPRKSRGGGGQEPPDVHQGPGRGKGGKGGGAKRGLGVIGWISVVLTGILVLGTLTAYKFYRDTFGLITRGASTDDLDKSRPVNQTGAINVLLVGSDTRAGANKKYGKSLVNDGERTDTIMLLHVAPNRDGATLISFPRDSMVQIPACRGVQSKAINPAHGPAMINSAFSDGGMICTRRTIETLTGIPIDHYVKVDFTGFKNIVNALGGITICLPTKVDDDDSKLHLSAGKHLVKGEQALAYVRIRHGLGDGSDLGRIKRQQVFISQIVKKATSSAMLTDVGQLTGFIKAVAGSVTMDDKLNAGELLKIAQSAQGLKATGFKATTVPWMYDPTNPNRVVWRQPAANNLFNAIKNDTKVIPTAAPAASTGTKASTVTKPQQVKVAVYNGTNTAGKASEAANALSALGFDVVGTGNARKTDGTDQPKTLIRYSGQGADQAKLLSGKLQSAVAPAAGTVAGAGTVAKFTPTTPPPASTVKSSGPVIKLVIGADWKGVSAPIQVGDDAVTSKTNICAQ</sequence>
<gene>
    <name evidence="6" type="ORF">Pth03_16670</name>
</gene>
<dbReference type="RefSeq" id="WP_203943527.1">
    <property type="nucleotide sequence ID" value="NZ_BOOR01000008.1"/>
</dbReference>
<protein>
    <recommendedName>
        <fullName evidence="8">LytR family transcriptional regulator</fullName>
    </recommendedName>
</protein>
<dbReference type="Gene3D" id="3.40.630.190">
    <property type="entry name" value="LCP protein"/>
    <property type="match status" value="1"/>
</dbReference>
<keyword evidence="7" id="KW-1185">Reference proteome</keyword>
<evidence type="ECO:0000313" key="6">
    <source>
        <dbReference type="EMBL" id="GII53278.1"/>
    </source>
</evidence>
<evidence type="ECO:0000256" key="3">
    <source>
        <dbReference type="SAM" id="Phobius"/>
    </source>
</evidence>
<evidence type="ECO:0008006" key="8">
    <source>
        <dbReference type="Google" id="ProtNLM"/>
    </source>
</evidence>
<evidence type="ECO:0000259" key="4">
    <source>
        <dbReference type="Pfam" id="PF03816"/>
    </source>
</evidence>
<organism evidence="6 7">
    <name type="scientific">Planotetraspora thailandica</name>
    <dbReference type="NCBI Taxonomy" id="487172"/>
    <lineage>
        <taxon>Bacteria</taxon>
        <taxon>Bacillati</taxon>
        <taxon>Actinomycetota</taxon>
        <taxon>Actinomycetes</taxon>
        <taxon>Streptosporangiales</taxon>
        <taxon>Streptosporangiaceae</taxon>
        <taxon>Planotetraspora</taxon>
    </lineage>
</organism>
<keyword evidence="3" id="KW-0812">Transmembrane</keyword>
<dbReference type="Pfam" id="PF13399">
    <property type="entry name" value="LytR_C"/>
    <property type="match status" value="1"/>
</dbReference>
<dbReference type="InterPro" id="IPR027381">
    <property type="entry name" value="LytR/CpsA/Psr_C"/>
</dbReference>
<proteinExistence type="inferred from homology"/>
<accession>A0A8J3UWK3</accession>
<dbReference type="AlphaFoldDB" id="A0A8J3UWK3"/>
<feature type="domain" description="Cell envelope-related transcriptional attenuator" evidence="4">
    <location>
        <begin position="211"/>
        <end position="368"/>
    </location>
</feature>
<reference evidence="6" key="1">
    <citation type="submission" date="2021-01" db="EMBL/GenBank/DDBJ databases">
        <title>Whole genome shotgun sequence of Planotetraspora thailandica NBRC 104271.</title>
        <authorList>
            <person name="Komaki H."/>
            <person name="Tamura T."/>
        </authorList>
    </citation>
    <scope>NUCLEOTIDE SEQUENCE</scope>
    <source>
        <strain evidence="6">NBRC 104271</strain>
    </source>
</reference>
<keyword evidence="3" id="KW-0472">Membrane</keyword>
<dbReference type="NCBIfam" id="TIGR00350">
    <property type="entry name" value="lytR_cpsA_psr"/>
    <property type="match status" value="1"/>
</dbReference>
<comment type="similarity">
    <text evidence="1">Belongs to the LytR/CpsA/Psr (LCP) family.</text>
</comment>
<evidence type="ECO:0000313" key="7">
    <source>
        <dbReference type="Proteomes" id="UP000605992"/>
    </source>
</evidence>
<dbReference type="Proteomes" id="UP000605992">
    <property type="component" value="Unassembled WGS sequence"/>
</dbReference>
<feature type="transmembrane region" description="Helical" evidence="3">
    <location>
        <begin position="133"/>
        <end position="156"/>
    </location>
</feature>
<feature type="compositionally biased region" description="Gly residues" evidence="2">
    <location>
        <begin position="116"/>
        <end position="126"/>
    </location>
</feature>
<dbReference type="EMBL" id="BOOR01000008">
    <property type="protein sequence ID" value="GII53278.1"/>
    <property type="molecule type" value="Genomic_DNA"/>
</dbReference>
<feature type="domain" description="LytR/CpsA/Psr regulator C-terminal" evidence="5">
    <location>
        <begin position="475"/>
        <end position="586"/>
    </location>
</feature>
<dbReference type="InterPro" id="IPR050922">
    <property type="entry name" value="LytR/CpsA/Psr_CW_biosynth"/>
</dbReference>
<dbReference type="Gene3D" id="3.30.70.2390">
    <property type="match status" value="1"/>
</dbReference>
<evidence type="ECO:0000256" key="1">
    <source>
        <dbReference type="ARBA" id="ARBA00006068"/>
    </source>
</evidence>